<evidence type="ECO:0000259" key="1">
    <source>
        <dbReference type="Pfam" id="PF13401"/>
    </source>
</evidence>
<dbReference type="GO" id="GO:0005524">
    <property type="term" value="F:ATP binding"/>
    <property type="evidence" value="ECO:0007669"/>
    <property type="project" value="UniProtKB-KW"/>
</dbReference>
<dbReference type="EMBL" id="JAHCVJ010000006">
    <property type="protein sequence ID" value="MBT0665719.1"/>
    <property type="molecule type" value="Genomic_DNA"/>
</dbReference>
<dbReference type="InterPro" id="IPR052026">
    <property type="entry name" value="ExeA_AAA_ATPase_DNA-bind"/>
</dbReference>
<gene>
    <name evidence="2" type="ORF">KI809_15525</name>
</gene>
<organism evidence="2 3">
    <name type="scientific">Geoanaerobacter pelophilus</name>
    <dbReference type="NCBI Taxonomy" id="60036"/>
    <lineage>
        <taxon>Bacteria</taxon>
        <taxon>Pseudomonadati</taxon>
        <taxon>Thermodesulfobacteriota</taxon>
        <taxon>Desulfuromonadia</taxon>
        <taxon>Geobacterales</taxon>
        <taxon>Geobacteraceae</taxon>
        <taxon>Geoanaerobacter</taxon>
    </lineage>
</organism>
<proteinExistence type="predicted"/>
<name>A0AAW4L3I2_9BACT</name>
<dbReference type="AlphaFoldDB" id="A0AAW4L3I2"/>
<dbReference type="PANTHER" id="PTHR35894:SF5">
    <property type="entry name" value="MU-LIKE PROPHAGE FLUMU DNA TRANSPOSITION PROTEIN B"/>
    <property type="match status" value="1"/>
</dbReference>
<evidence type="ECO:0000313" key="2">
    <source>
        <dbReference type="EMBL" id="MBT0665719.1"/>
    </source>
</evidence>
<comment type="caution">
    <text evidence="2">The sequence shown here is derived from an EMBL/GenBank/DDBJ whole genome shotgun (WGS) entry which is preliminary data.</text>
</comment>
<dbReference type="SUPFAM" id="SSF52540">
    <property type="entry name" value="P-loop containing nucleoside triphosphate hydrolases"/>
    <property type="match status" value="1"/>
</dbReference>
<sequence>MSQPSSSVKSGVAALNNVILASTCMERLVNASSHLPKIGALYGRAGLGKSSAATYLMNRYNAVRIECKSVWNRKTVLTEILKRFLITPAKTMPDMLDQVCTQLQLSGRPLIIDEMDHLVKKNAVEIIRDIYDGSQAPVLLIGEENFPTELMKWERVHSRVLDWSPVQPLDMEDTLLLADHYCRKVKVYDDLLAHIHAKSGGSARRICVNLELVEEMTLRMGRDEIDLDTWGNQPLYTGSAPAGGGRK</sequence>
<accession>A0AAW4L3I2</accession>
<dbReference type="GO" id="GO:0016887">
    <property type="term" value="F:ATP hydrolysis activity"/>
    <property type="evidence" value="ECO:0007669"/>
    <property type="project" value="InterPro"/>
</dbReference>
<feature type="domain" description="ORC1/DEAH AAA+ ATPase" evidence="1">
    <location>
        <begin position="37"/>
        <end position="146"/>
    </location>
</feature>
<dbReference type="InterPro" id="IPR049945">
    <property type="entry name" value="AAA_22"/>
</dbReference>
<dbReference type="InterPro" id="IPR027417">
    <property type="entry name" value="P-loop_NTPase"/>
</dbReference>
<keyword evidence="3" id="KW-1185">Reference proteome</keyword>
<reference evidence="2 3" key="1">
    <citation type="submission" date="2021-05" db="EMBL/GenBank/DDBJ databases">
        <title>The draft genome of Geobacter pelophilus DSM 12255.</title>
        <authorList>
            <person name="Xu Z."/>
            <person name="Masuda Y."/>
            <person name="Itoh H."/>
            <person name="Senoo K."/>
        </authorList>
    </citation>
    <scope>NUCLEOTIDE SEQUENCE [LARGE SCALE GENOMIC DNA]</scope>
    <source>
        <strain evidence="2 3">DSM 12255</strain>
    </source>
</reference>
<dbReference type="RefSeq" id="WP_214172486.1">
    <property type="nucleotide sequence ID" value="NZ_JAHCVJ010000006.1"/>
</dbReference>
<dbReference type="PANTHER" id="PTHR35894">
    <property type="entry name" value="GENERAL SECRETION PATHWAY PROTEIN A-RELATED"/>
    <property type="match status" value="1"/>
</dbReference>
<dbReference type="Gene3D" id="3.40.50.300">
    <property type="entry name" value="P-loop containing nucleotide triphosphate hydrolases"/>
    <property type="match status" value="1"/>
</dbReference>
<dbReference type="Proteomes" id="UP000811899">
    <property type="component" value="Unassembled WGS sequence"/>
</dbReference>
<keyword evidence="2" id="KW-0547">Nucleotide-binding</keyword>
<protein>
    <submittedName>
        <fullName evidence="2">ATP-binding protein</fullName>
    </submittedName>
</protein>
<keyword evidence="2" id="KW-0067">ATP-binding</keyword>
<dbReference type="Pfam" id="PF13401">
    <property type="entry name" value="AAA_22"/>
    <property type="match status" value="1"/>
</dbReference>
<evidence type="ECO:0000313" key="3">
    <source>
        <dbReference type="Proteomes" id="UP000811899"/>
    </source>
</evidence>